<evidence type="ECO:0000313" key="2">
    <source>
        <dbReference type="Proteomes" id="UP000003100"/>
    </source>
</evidence>
<reference evidence="1 2" key="2">
    <citation type="submission" date="2009-02" db="EMBL/GenBank/DDBJ databases">
        <title>Draft genome sequence of Blautia hydrogenotrophica DSM 10507 (Ruminococcus hydrogenotrophicus DSM 10507).</title>
        <authorList>
            <person name="Sudarsanam P."/>
            <person name="Ley R."/>
            <person name="Guruge J."/>
            <person name="Turnbaugh P.J."/>
            <person name="Mahowald M."/>
            <person name="Liep D."/>
            <person name="Gordon J."/>
        </authorList>
    </citation>
    <scope>NUCLEOTIDE SEQUENCE [LARGE SCALE GENOMIC DNA]</scope>
    <source>
        <strain evidence="2">DSM 10507 / JCM 14656 / S5a33</strain>
    </source>
</reference>
<dbReference type="PATRIC" id="fig|476272.21.peg.360"/>
<gene>
    <name evidence="1" type="ORF">RUMHYD_03681</name>
</gene>
<accession>C0CS15</accession>
<sequence length="43" mass="5254">MRESILEAWDIFSHFFCFRKDLSYSRNAPFCDERFMGHLHITV</sequence>
<name>C0CS15_BLAHS</name>
<dbReference type="AlphaFoldDB" id="C0CS15"/>
<dbReference type="HOGENOM" id="CLU_3230349_0_0_9"/>
<dbReference type="Proteomes" id="UP000003100">
    <property type="component" value="Unassembled WGS sequence"/>
</dbReference>
<organism evidence="1 2">
    <name type="scientific">Blautia hydrogenotrophica (strain DSM 10507 / JCM 14656 / S5a33)</name>
    <name type="common">Ruminococcus hydrogenotrophicus</name>
    <dbReference type="NCBI Taxonomy" id="476272"/>
    <lineage>
        <taxon>Bacteria</taxon>
        <taxon>Bacillati</taxon>
        <taxon>Bacillota</taxon>
        <taxon>Clostridia</taxon>
        <taxon>Lachnospirales</taxon>
        <taxon>Lachnospiraceae</taxon>
        <taxon>Blautia</taxon>
    </lineage>
</organism>
<dbReference type="EMBL" id="ACBZ01000196">
    <property type="protein sequence ID" value="EEG47429.1"/>
    <property type="molecule type" value="Genomic_DNA"/>
</dbReference>
<reference evidence="1 2" key="1">
    <citation type="submission" date="2009-01" db="EMBL/GenBank/DDBJ databases">
        <authorList>
            <person name="Fulton L."/>
            <person name="Clifton S."/>
            <person name="Fulton B."/>
            <person name="Xu J."/>
            <person name="Minx P."/>
            <person name="Pepin K.H."/>
            <person name="Johnson M."/>
            <person name="Bhonagiri V."/>
            <person name="Nash W.E."/>
            <person name="Mardis E.R."/>
            <person name="Wilson R.K."/>
        </authorList>
    </citation>
    <scope>NUCLEOTIDE SEQUENCE [LARGE SCALE GENOMIC DNA]</scope>
    <source>
        <strain evidence="2">DSM 10507 / JCM 14656 / S5a33</strain>
    </source>
</reference>
<keyword evidence="2" id="KW-1185">Reference proteome</keyword>
<protein>
    <submittedName>
        <fullName evidence="1">Uncharacterized protein</fullName>
    </submittedName>
</protein>
<evidence type="ECO:0000313" key="1">
    <source>
        <dbReference type="EMBL" id="EEG47429.1"/>
    </source>
</evidence>
<proteinExistence type="predicted"/>
<comment type="caution">
    <text evidence="1">The sequence shown here is derived from an EMBL/GenBank/DDBJ whole genome shotgun (WGS) entry which is preliminary data.</text>
</comment>